<accession>A0ABQ8G5U8</accession>
<protein>
    <recommendedName>
        <fullName evidence="3">Protein HRI1</fullName>
    </recommendedName>
</protein>
<proteinExistence type="predicted"/>
<dbReference type="Pfam" id="PF16815">
    <property type="entry name" value="HRI1"/>
    <property type="match status" value="1"/>
</dbReference>
<comment type="caution">
    <text evidence="1">The sequence shown here is derived from an EMBL/GenBank/DDBJ whole genome shotgun (WGS) entry which is preliminary data.</text>
</comment>
<gene>
    <name evidence="1" type="ORF">B0J12DRAFT_741836</name>
</gene>
<evidence type="ECO:0000313" key="1">
    <source>
        <dbReference type="EMBL" id="KAH7045845.1"/>
    </source>
</evidence>
<organism evidence="1 2">
    <name type="scientific">Macrophomina phaseolina</name>
    <dbReference type="NCBI Taxonomy" id="35725"/>
    <lineage>
        <taxon>Eukaryota</taxon>
        <taxon>Fungi</taxon>
        <taxon>Dikarya</taxon>
        <taxon>Ascomycota</taxon>
        <taxon>Pezizomycotina</taxon>
        <taxon>Dothideomycetes</taxon>
        <taxon>Dothideomycetes incertae sedis</taxon>
        <taxon>Botryosphaeriales</taxon>
        <taxon>Botryosphaeriaceae</taxon>
        <taxon>Macrophomina</taxon>
    </lineage>
</organism>
<dbReference type="EMBL" id="JAGTJR010000018">
    <property type="protein sequence ID" value="KAH7045845.1"/>
    <property type="molecule type" value="Genomic_DNA"/>
</dbReference>
<keyword evidence="2" id="KW-1185">Reference proteome</keyword>
<dbReference type="Gene3D" id="2.40.128.320">
    <property type="entry name" value="Protein HRI1, N-terminal domain"/>
    <property type="match status" value="1"/>
</dbReference>
<name>A0ABQ8G5U8_9PEZI</name>
<sequence>MVQTTTNSSSDAGDVSLRKWICWDGEAPTEPTSTLVLTSPSNTFIDIRLLLPTPHTPAAERPLPNTGGPLDRLDWAFAGVSESLPPIELPHAQQHASSFAPLAPIDVAALRTDGEGVASVPRKRWRHVIDSRCKYGEVPGADEGEMYPVQRGSKGAGEECLEMGRMERWKGSGVVWGYQELWVSLEAKPVVGDSLRRGVVLSLDMPEHKARGSVIRVGQFVQGLLMIDDEVTVERWEFCLGPQNRTVPEWRRIAKLGSRFLPCAWTFEDGQASVAARPVGSELVHGEMCWKLQERFEW</sequence>
<dbReference type="InterPro" id="IPR031818">
    <property type="entry name" value="Hri1"/>
</dbReference>
<reference evidence="1 2" key="1">
    <citation type="journal article" date="2021" name="Nat. Commun.">
        <title>Genetic determinants of endophytism in the Arabidopsis root mycobiome.</title>
        <authorList>
            <person name="Mesny F."/>
            <person name="Miyauchi S."/>
            <person name="Thiergart T."/>
            <person name="Pickel B."/>
            <person name="Atanasova L."/>
            <person name="Karlsson M."/>
            <person name="Huettel B."/>
            <person name="Barry K.W."/>
            <person name="Haridas S."/>
            <person name="Chen C."/>
            <person name="Bauer D."/>
            <person name="Andreopoulos W."/>
            <person name="Pangilinan J."/>
            <person name="LaButti K."/>
            <person name="Riley R."/>
            <person name="Lipzen A."/>
            <person name="Clum A."/>
            <person name="Drula E."/>
            <person name="Henrissat B."/>
            <person name="Kohler A."/>
            <person name="Grigoriev I.V."/>
            <person name="Martin F.M."/>
            <person name="Hacquard S."/>
        </authorList>
    </citation>
    <scope>NUCLEOTIDE SEQUENCE [LARGE SCALE GENOMIC DNA]</scope>
    <source>
        <strain evidence="1 2">MPI-SDFR-AT-0080</strain>
    </source>
</reference>
<dbReference type="Proteomes" id="UP000774617">
    <property type="component" value="Unassembled WGS sequence"/>
</dbReference>
<evidence type="ECO:0000313" key="2">
    <source>
        <dbReference type="Proteomes" id="UP000774617"/>
    </source>
</evidence>
<evidence type="ECO:0008006" key="3">
    <source>
        <dbReference type="Google" id="ProtNLM"/>
    </source>
</evidence>
<dbReference type="InterPro" id="IPR043047">
    <property type="entry name" value="Hri1_N_sf"/>
</dbReference>